<dbReference type="HAMAP" id="MF_00150">
    <property type="entry name" value="ArgC_type1"/>
    <property type="match status" value="1"/>
</dbReference>
<dbReference type="Pfam" id="PF01118">
    <property type="entry name" value="Semialdhyde_dh"/>
    <property type="match status" value="1"/>
</dbReference>
<dbReference type="PANTHER" id="PTHR32338:SF10">
    <property type="entry name" value="N-ACETYL-GAMMA-GLUTAMYL-PHOSPHATE REDUCTASE, CHLOROPLASTIC-RELATED"/>
    <property type="match status" value="1"/>
</dbReference>
<evidence type="ECO:0000256" key="2">
    <source>
        <dbReference type="ARBA" id="ARBA00022571"/>
    </source>
</evidence>
<dbReference type="RefSeq" id="WP_151149229.1">
    <property type="nucleotide sequence ID" value="NZ_WAIE01000001.1"/>
</dbReference>
<evidence type="ECO:0000256" key="8">
    <source>
        <dbReference type="PROSITE-ProRule" id="PRU10010"/>
    </source>
</evidence>
<dbReference type="GO" id="GO:0005737">
    <property type="term" value="C:cytoplasm"/>
    <property type="evidence" value="ECO:0007669"/>
    <property type="project" value="UniProtKB-SubCell"/>
</dbReference>
<gene>
    <name evidence="7" type="primary">argC</name>
    <name evidence="10" type="ORF">F8A88_01650</name>
</gene>
<feature type="active site" evidence="7 8">
    <location>
        <position position="155"/>
    </location>
</feature>
<keyword evidence="3 7" id="KW-0028">Amino-acid biosynthesis</keyword>
<evidence type="ECO:0000256" key="3">
    <source>
        <dbReference type="ARBA" id="ARBA00022605"/>
    </source>
</evidence>
<dbReference type="FunFam" id="3.30.360.10:FF:000014">
    <property type="entry name" value="N-acetyl-gamma-glutamyl-phosphate reductase"/>
    <property type="match status" value="1"/>
</dbReference>
<keyword evidence="5 7" id="KW-0560">Oxidoreductase</keyword>
<dbReference type="Gene3D" id="3.40.50.720">
    <property type="entry name" value="NAD(P)-binding Rossmann-like Domain"/>
    <property type="match status" value="1"/>
</dbReference>
<evidence type="ECO:0000256" key="1">
    <source>
        <dbReference type="ARBA" id="ARBA00004862"/>
    </source>
</evidence>
<protein>
    <recommendedName>
        <fullName evidence="7">N-acetyl-gamma-glutamyl-phosphate reductase</fullName>
        <shortName evidence="7">AGPR</shortName>
        <ecNumber evidence="7">1.2.1.38</ecNumber>
    </recommendedName>
    <alternativeName>
        <fullName evidence="7">N-acetyl-glutamate semialdehyde dehydrogenase</fullName>
        <shortName evidence="7">NAGSA dehydrogenase</shortName>
    </alternativeName>
</protein>
<dbReference type="CDD" id="cd17895">
    <property type="entry name" value="AGPR_1_N"/>
    <property type="match status" value="1"/>
</dbReference>
<dbReference type="InterPro" id="IPR050085">
    <property type="entry name" value="AGPR"/>
</dbReference>
<comment type="subcellular location">
    <subcellularLocation>
        <location evidence="7">Cytoplasm</location>
    </subcellularLocation>
</comment>
<dbReference type="PANTHER" id="PTHR32338">
    <property type="entry name" value="N-ACETYL-GAMMA-GLUTAMYL-PHOSPHATE REDUCTASE, CHLOROPLASTIC-RELATED-RELATED"/>
    <property type="match status" value="1"/>
</dbReference>
<dbReference type="NCBIfam" id="TIGR01850">
    <property type="entry name" value="argC"/>
    <property type="match status" value="1"/>
</dbReference>
<dbReference type="UniPathway" id="UPA00068">
    <property type="reaction ID" value="UER00108"/>
</dbReference>
<evidence type="ECO:0000259" key="9">
    <source>
        <dbReference type="SMART" id="SM00859"/>
    </source>
</evidence>
<dbReference type="InterPro" id="IPR058924">
    <property type="entry name" value="AGPR_dimerisation_dom"/>
</dbReference>
<dbReference type="SUPFAM" id="SSF51735">
    <property type="entry name" value="NAD(P)-binding Rossmann-fold domains"/>
    <property type="match status" value="1"/>
</dbReference>
<keyword evidence="7" id="KW-0963">Cytoplasm</keyword>
<dbReference type="GO" id="GO:0003942">
    <property type="term" value="F:N-acetyl-gamma-glutamyl-phosphate reductase activity"/>
    <property type="evidence" value="ECO:0007669"/>
    <property type="project" value="UniProtKB-UniRule"/>
</dbReference>
<proteinExistence type="inferred from homology"/>
<dbReference type="OrthoDB" id="9801289at2"/>
<keyword evidence="4 7" id="KW-0521">NADP</keyword>
<accession>A0A6N6N691</accession>
<dbReference type="EC" id="1.2.1.38" evidence="7"/>
<dbReference type="EMBL" id="WAIE01000001">
    <property type="protein sequence ID" value="KAB1442999.1"/>
    <property type="molecule type" value="Genomic_DNA"/>
</dbReference>
<dbReference type="GO" id="GO:0006526">
    <property type="term" value="P:L-arginine biosynthetic process"/>
    <property type="evidence" value="ECO:0007669"/>
    <property type="project" value="UniProtKB-UniRule"/>
</dbReference>
<dbReference type="Gene3D" id="3.30.360.10">
    <property type="entry name" value="Dihydrodipicolinate Reductase, domain 2"/>
    <property type="match status" value="1"/>
</dbReference>
<dbReference type="AlphaFoldDB" id="A0A6N6N691"/>
<comment type="catalytic activity">
    <reaction evidence="6 7">
        <text>N-acetyl-L-glutamate 5-semialdehyde + phosphate + NADP(+) = N-acetyl-L-glutamyl 5-phosphate + NADPH + H(+)</text>
        <dbReference type="Rhea" id="RHEA:21588"/>
        <dbReference type="ChEBI" id="CHEBI:15378"/>
        <dbReference type="ChEBI" id="CHEBI:29123"/>
        <dbReference type="ChEBI" id="CHEBI:43474"/>
        <dbReference type="ChEBI" id="CHEBI:57783"/>
        <dbReference type="ChEBI" id="CHEBI:57936"/>
        <dbReference type="ChEBI" id="CHEBI:58349"/>
        <dbReference type="EC" id="1.2.1.38"/>
    </reaction>
</comment>
<evidence type="ECO:0000256" key="4">
    <source>
        <dbReference type="ARBA" id="ARBA00022857"/>
    </source>
</evidence>
<comment type="function">
    <text evidence="7">Catalyzes the NADPH-dependent reduction of N-acetyl-5-glutamyl phosphate to yield N-acetyl-L-glutamate 5-semialdehyde.</text>
</comment>
<comment type="similarity">
    <text evidence="7">Belongs to the NAGSA dehydrogenase family. Type 1 subfamily.</text>
</comment>
<dbReference type="SUPFAM" id="SSF55347">
    <property type="entry name" value="Glyceraldehyde-3-phosphate dehydrogenase-like, C-terminal domain"/>
    <property type="match status" value="1"/>
</dbReference>
<reference evidence="10 11" key="1">
    <citation type="journal article" date="2017" name="Int. J. Syst. Evol. Microbiol.">
        <title>Desulfovibrio senegalensis sp. nov., a mesophilic sulfate reducer isolated from marine sediment.</title>
        <authorList>
            <person name="Thioye A."/>
            <person name="Gam Z.B.A."/>
            <person name="Mbengue M."/>
            <person name="Cayol J.L."/>
            <person name="Joseph-Bartoli M."/>
            <person name="Toure-Kane C."/>
            <person name="Labat M."/>
        </authorList>
    </citation>
    <scope>NUCLEOTIDE SEQUENCE [LARGE SCALE GENOMIC DNA]</scope>
    <source>
        <strain evidence="10 11">DSM 101509</strain>
    </source>
</reference>
<evidence type="ECO:0000256" key="7">
    <source>
        <dbReference type="HAMAP-Rule" id="MF_00150"/>
    </source>
</evidence>
<organism evidence="10 11">
    <name type="scientific">Pseudodesulfovibrio senegalensis</name>
    <dbReference type="NCBI Taxonomy" id="1721087"/>
    <lineage>
        <taxon>Bacteria</taxon>
        <taxon>Pseudomonadati</taxon>
        <taxon>Thermodesulfobacteriota</taxon>
        <taxon>Desulfovibrionia</taxon>
        <taxon>Desulfovibrionales</taxon>
        <taxon>Desulfovibrionaceae</taxon>
    </lineage>
</organism>
<feature type="domain" description="Semialdehyde dehydrogenase NAD-binding" evidence="9">
    <location>
        <begin position="6"/>
        <end position="147"/>
    </location>
</feature>
<dbReference type="SMART" id="SM00859">
    <property type="entry name" value="Semialdhyde_dh"/>
    <property type="match status" value="1"/>
</dbReference>
<evidence type="ECO:0000313" key="10">
    <source>
        <dbReference type="EMBL" id="KAB1442999.1"/>
    </source>
</evidence>
<comment type="caution">
    <text evidence="10">The sequence shown here is derived from an EMBL/GenBank/DDBJ whole genome shotgun (WGS) entry which is preliminary data.</text>
</comment>
<evidence type="ECO:0000256" key="5">
    <source>
        <dbReference type="ARBA" id="ARBA00023002"/>
    </source>
</evidence>
<evidence type="ECO:0000313" key="11">
    <source>
        <dbReference type="Proteomes" id="UP000438699"/>
    </source>
</evidence>
<dbReference type="GO" id="GO:0051287">
    <property type="term" value="F:NAD binding"/>
    <property type="evidence" value="ECO:0007669"/>
    <property type="project" value="InterPro"/>
</dbReference>
<dbReference type="GO" id="GO:0070401">
    <property type="term" value="F:NADP+ binding"/>
    <property type="evidence" value="ECO:0007669"/>
    <property type="project" value="InterPro"/>
</dbReference>
<dbReference type="InterPro" id="IPR023013">
    <property type="entry name" value="AGPR_AS"/>
</dbReference>
<dbReference type="Pfam" id="PF22698">
    <property type="entry name" value="Semialdhyde_dhC_1"/>
    <property type="match status" value="1"/>
</dbReference>
<evidence type="ECO:0000256" key="6">
    <source>
        <dbReference type="ARBA" id="ARBA00050557"/>
    </source>
</evidence>
<dbReference type="InterPro" id="IPR000534">
    <property type="entry name" value="Semialdehyde_DH_NAD-bd"/>
</dbReference>
<name>A0A6N6N691_9BACT</name>
<dbReference type="PROSITE" id="PS01224">
    <property type="entry name" value="ARGC"/>
    <property type="match status" value="1"/>
</dbReference>
<dbReference type="InterPro" id="IPR036291">
    <property type="entry name" value="NAD(P)-bd_dom_sf"/>
</dbReference>
<comment type="pathway">
    <text evidence="1 7">Amino-acid biosynthesis; L-arginine biosynthesis; N(2)-acetyl-L-ornithine from L-glutamate: step 3/4.</text>
</comment>
<dbReference type="Proteomes" id="UP000438699">
    <property type="component" value="Unassembled WGS sequence"/>
</dbReference>
<keyword evidence="11" id="KW-1185">Reference proteome</keyword>
<dbReference type="InterPro" id="IPR000706">
    <property type="entry name" value="AGPR_type-1"/>
</dbReference>
<keyword evidence="2 7" id="KW-0055">Arginine biosynthesis</keyword>
<sequence>MSQNIRAGLVGVTGYTGMELARLMAHHPSMELVRVTSRSEAGKPLSAIYPFLQSIPVGELEITMPDPEDLAQACDIVFLAVPHKTAMEIAATLLDHGVRVVDLSADFRINDKSVYEQWYAVEHTRPELLETAVYGLPELYLDQIAEARLIANPGCYPTSAILGLAPALSESMVATDGIVVDSKSGTSGAGRGAKVGTLFCEVHDSFKAYGLGTHRHTPEIEQEVSKLAGADMTVSFNTHLLPIDRGILSTIYTQLKDDGMDLATVRAAYEKFYAGKPYVRVLPEGQLPETRFVRGTMFCDIGLVKDDRTGRLIIVSAIDNLCRGASGQALANANLMSGLPLETGLPKAPMMP</sequence>
<dbReference type="CDD" id="cd23934">
    <property type="entry name" value="AGPR_1_C"/>
    <property type="match status" value="1"/>
</dbReference>